<protein>
    <submittedName>
        <fullName evidence="1">5949_t:CDS:1</fullName>
    </submittedName>
</protein>
<gene>
    <name evidence="1" type="ORF">ALEPTO_LOCUS5524</name>
</gene>
<dbReference type="InterPro" id="IPR036910">
    <property type="entry name" value="HMG_box_dom_sf"/>
</dbReference>
<dbReference type="SUPFAM" id="SSF47095">
    <property type="entry name" value="HMG-box"/>
    <property type="match status" value="1"/>
</dbReference>
<dbReference type="Proteomes" id="UP000789508">
    <property type="component" value="Unassembled WGS sequence"/>
</dbReference>
<proteinExistence type="predicted"/>
<evidence type="ECO:0000313" key="2">
    <source>
        <dbReference type="Proteomes" id="UP000789508"/>
    </source>
</evidence>
<keyword evidence="2" id="KW-1185">Reference proteome</keyword>
<dbReference type="AlphaFoldDB" id="A0A9N9AUT4"/>
<evidence type="ECO:0000313" key="1">
    <source>
        <dbReference type="EMBL" id="CAG8543439.1"/>
    </source>
</evidence>
<organism evidence="1 2">
    <name type="scientific">Ambispora leptoticha</name>
    <dbReference type="NCBI Taxonomy" id="144679"/>
    <lineage>
        <taxon>Eukaryota</taxon>
        <taxon>Fungi</taxon>
        <taxon>Fungi incertae sedis</taxon>
        <taxon>Mucoromycota</taxon>
        <taxon>Glomeromycotina</taxon>
        <taxon>Glomeromycetes</taxon>
        <taxon>Archaeosporales</taxon>
        <taxon>Ambisporaceae</taxon>
        <taxon>Ambispora</taxon>
    </lineage>
</organism>
<dbReference type="Gene3D" id="1.10.30.10">
    <property type="entry name" value="High mobility group box domain"/>
    <property type="match status" value="1"/>
</dbReference>
<sequence length="286" mass="32477">MDNANLIEKNNVPSNISRIVPKFPPEITAKNLIEKAILKLETSGHTSRVPNAFIAYRMAFCKELRLTNNQILSQTQLSSFVKEAWGKEPQYVRSEYQRIAAEARDLYKQTIQSHIKPRLAEKKLAEERTPHKNDSNMSQNLYEVDLTRFVDVKSNDLTPFDPNVSNNTLGNLEALDSHSLSSAAEIELVPNFLSYENTNNVAFIESYPSQLITDSLINSGDVYDFSQNSNQKDCNAINHEHCDCECCKDKIMKLENKVNDLEGKVSFLMEFIGLKLTQNQNNLPSI</sequence>
<reference evidence="1" key="1">
    <citation type="submission" date="2021-06" db="EMBL/GenBank/DDBJ databases">
        <authorList>
            <person name="Kallberg Y."/>
            <person name="Tangrot J."/>
            <person name="Rosling A."/>
        </authorList>
    </citation>
    <scope>NUCLEOTIDE SEQUENCE</scope>
    <source>
        <strain evidence="1">FL130A</strain>
    </source>
</reference>
<comment type="caution">
    <text evidence="1">The sequence shown here is derived from an EMBL/GenBank/DDBJ whole genome shotgun (WGS) entry which is preliminary data.</text>
</comment>
<dbReference type="OrthoDB" id="2314119at2759"/>
<name>A0A9N9AUT4_9GLOM</name>
<dbReference type="EMBL" id="CAJVPS010001567">
    <property type="protein sequence ID" value="CAG8543439.1"/>
    <property type="molecule type" value="Genomic_DNA"/>
</dbReference>
<accession>A0A9N9AUT4</accession>